<dbReference type="EC" id="3.1.1.96" evidence="2"/>
<keyword evidence="2 3" id="KW-0378">Hydrolase</keyword>
<accession>A0A7C4AJF0</accession>
<dbReference type="EMBL" id="DTHO01000037">
    <property type="protein sequence ID" value="HGG99535.1"/>
    <property type="molecule type" value="Genomic_DNA"/>
</dbReference>
<dbReference type="CDD" id="cd00563">
    <property type="entry name" value="Dtyr_deacylase"/>
    <property type="match status" value="1"/>
</dbReference>
<comment type="function">
    <text evidence="2">An aminoacyl-tRNA editing enzyme that deacylates mischarged D-aminoacyl-tRNAs. Also deacylates mischarged glycyl-tRNA(Ala), protecting cells against glycine mischarging by AlaRS. Acts via tRNA-based rather than protein-based catalysis; rejects L-amino acids rather than detecting D-amino acids in the active site. By recycling D-aminoacyl-tRNA to D-amino acids and free tRNA molecules, this enzyme counteracts the toxicity associated with the formation of D-aminoacyl-tRNA entities in vivo and helps enforce protein L-homochirality.</text>
</comment>
<dbReference type="FunFam" id="3.50.80.10:FF:000001">
    <property type="entry name" value="D-aminoacyl-tRNA deacylase"/>
    <property type="match status" value="1"/>
</dbReference>
<comment type="catalytic activity">
    <reaction evidence="2">
        <text>glycyl-tRNA(Ala) + H2O = tRNA(Ala) + glycine + H(+)</text>
        <dbReference type="Rhea" id="RHEA:53744"/>
        <dbReference type="Rhea" id="RHEA-COMP:9657"/>
        <dbReference type="Rhea" id="RHEA-COMP:13640"/>
        <dbReference type="ChEBI" id="CHEBI:15377"/>
        <dbReference type="ChEBI" id="CHEBI:15378"/>
        <dbReference type="ChEBI" id="CHEBI:57305"/>
        <dbReference type="ChEBI" id="CHEBI:78442"/>
        <dbReference type="ChEBI" id="CHEBI:78522"/>
    </reaction>
</comment>
<protein>
    <recommendedName>
        <fullName evidence="2">D-aminoacyl-tRNA deacylase</fullName>
        <shortName evidence="2">DTD</shortName>
        <ecNumber evidence="2">3.1.1.96</ecNumber>
    </recommendedName>
    <alternativeName>
        <fullName evidence="2">Gly-tRNA(Ala) deacylase</fullName>
        <ecNumber evidence="2">3.1.1.-</ecNumber>
    </alternativeName>
</protein>
<dbReference type="EC" id="3.1.1.-" evidence="2"/>
<evidence type="ECO:0000256" key="2">
    <source>
        <dbReference type="HAMAP-Rule" id="MF_00518"/>
    </source>
</evidence>
<dbReference type="Gene3D" id="3.50.80.10">
    <property type="entry name" value="D-tyrosyl-tRNA(Tyr) deacylase"/>
    <property type="match status" value="1"/>
</dbReference>
<dbReference type="NCBIfam" id="TIGR00256">
    <property type="entry name" value="D-aminoacyl-tRNA deacylase"/>
    <property type="match status" value="1"/>
</dbReference>
<comment type="caution">
    <text evidence="3">The sequence shown here is derived from an EMBL/GenBank/DDBJ whole genome shotgun (WGS) entry which is preliminary data.</text>
</comment>
<dbReference type="GO" id="GO:0000049">
    <property type="term" value="F:tRNA binding"/>
    <property type="evidence" value="ECO:0007669"/>
    <property type="project" value="UniProtKB-UniRule"/>
</dbReference>
<dbReference type="InterPro" id="IPR023509">
    <property type="entry name" value="DTD-like_sf"/>
</dbReference>
<sequence>MIVLLQRVLKASVMVDGMIVSEIGRGIVVFLGIEKQDTQKDAQYLVNKISNLRIFEDRNGKMNLSVKDINGEILIVSEFTLAGECKKGMRPSFDKAMNPEDAQSLYKAFVGLMMQTGIPTKEGIFRTFMHVSLVNEGPVTFIIKSR</sequence>
<dbReference type="Pfam" id="PF02580">
    <property type="entry name" value="Tyr_Deacylase"/>
    <property type="match status" value="1"/>
</dbReference>
<keyword evidence="2" id="KW-0820">tRNA-binding</keyword>
<reference evidence="3" key="1">
    <citation type="journal article" date="2020" name="mSystems">
        <title>Genome- and Community-Level Interaction Insights into Carbon Utilization and Element Cycling Functions of Hydrothermarchaeota in Hydrothermal Sediment.</title>
        <authorList>
            <person name="Zhou Z."/>
            <person name="Liu Y."/>
            <person name="Xu W."/>
            <person name="Pan J."/>
            <person name="Luo Z.H."/>
            <person name="Li M."/>
        </authorList>
    </citation>
    <scope>NUCLEOTIDE SEQUENCE [LARGE SCALE GENOMIC DNA]</scope>
    <source>
        <strain evidence="3">SpSt-788</strain>
    </source>
</reference>
<evidence type="ECO:0000256" key="1">
    <source>
        <dbReference type="ARBA" id="ARBA00009673"/>
    </source>
</evidence>
<evidence type="ECO:0000313" key="3">
    <source>
        <dbReference type="EMBL" id="HGG99535.1"/>
    </source>
</evidence>
<dbReference type="SUPFAM" id="SSF69500">
    <property type="entry name" value="DTD-like"/>
    <property type="match status" value="1"/>
</dbReference>
<feature type="short sequence motif" description="Gly-cisPro motif, important for rejection of L-amino acids" evidence="2">
    <location>
        <begin position="137"/>
        <end position="138"/>
    </location>
</feature>
<proteinExistence type="inferred from homology"/>
<keyword evidence="2" id="KW-0963">Cytoplasm</keyword>
<organism evidence="3">
    <name type="scientific">Thermodesulfovibrio aggregans</name>
    <dbReference type="NCBI Taxonomy" id="86166"/>
    <lineage>
        <taxon>Bacteria</taxon>
        <taxon>Pseudomonadati</taxon>
        <taxon>Nitrospirota</taxon>
        <taxon>Thermodesulfovibrionia</taxon>
        <taxon>Thermodesulfovibrionales</taxon>
        <taxon>Thermodesulfovibrionaceae</taxon>
        <taxon>Thermodesulfovibrio</taxon>
    </lineage>
</organism>
<comment type="subcellular location">
    <subcellularLocation>
        <location evidence="2">Cytoplasm</location>
    </subcellularLocation>
</comment>
<dbReference type="GO" id="GO:0019478">
    <property type="term" value="P:D-amino acid catabolic process"/>
    <property type="evidence" value="ECO:0007669"/>
    <property type="project" value="UniProtKB-UniRule"/>
</dbReference>
<dbReference type="HAMAP" id="MF_00518">
    <property type="entry name" value="Deacylase_Dtd"/>
    <property type="match status" value="1"/>
</dbReference>
<dbReference type="GO" id="GO:0051500">
    <property type="term" value="F:D-tyrosyl-tRNA(Tyr) deacylase activity"/>
    <property type="evidence" value="ECO:0007669"/>
    <property type="project" value="TreeGrafter"/>
</dbReference>
<dbReference type="PANTHER" id="PTHR10472:SF5">
    <property type="entry name" value="D-AMINOACYL-TRNA DEACYLASE 1"/>
    <property type="match status" value="1"/>
</dbReference>
<dbReference type="GO" id="GO:0106026">
    <property type="term" value="F:Gly-tRNA(Ala) deacylase activity"/>
    <property type="evidence" value="ECO:0007669"/>
    <property type="project" value="UniProtKB-UniRule"/>
</dbReference>
<name>A0A7C4AJF0_9BACT</name>
<comment type="subunit">
    <text evidence="2">Homodimer.</text>
</comment>
<dbReference type="AlphaFoldDB" id="A0A7C4AJF0"/>
<dbReference type="PANTHER" id="PTHR10472">
    <property type="entry name" value="D-TYROSYL-TRNA TYR DEACYLASE"/>
    <property type="match status" value="1"/>
</dbReference>
<gene>
    <name evidence="2" type="primary">dtd</name>
    <name evidence="3" type="ORF">ENV75_03675</name>
</gene>
<comment type="similarity">
    <text evidence="1 2">Belongs to the DTD family.</text>
</comment>
<dbReference type="GO" id="GO:0043908">
    <property type="term" value="F:Ser(Gly)-tRNA(Ala) hydrolase activity"/>
    <property type="evidence" value="ECO:0007669"/>
    <property type="project" value="UniProtKB-UniRule"/>
</dbReference>
<comment type="catalytic activity">
    <reaction evidence="2">
        <text>a D-aminoacyl-tRNA + H2O = a tRNA + a D-alpha-amino acid + H(+)</text>
        <dbReference type="Rhea" id="RHEA:13953"/>
        <dbReference type="Rhea" id="RHEA-COMP:10123"/>
        <dbReference type="Rhea" id="RHEA-COMP:10124"/>
        <dbReference type="ChEBI" id="CHEBI:15377"/>
        <dbReference type="ChEBI" id="CHEBI:15378"/>
        <dbReference type="ChEBI" id="CHEBI:59871"/>
        <dbReference type="ChEBI" id="CHEBI:78442"/>
        <dbReference type="ChEBI" id="CHEBI:79333"/>
        <dbReference type="EC" id="3.1.1.96"/>
    </reaction>
</comment>
<dbReference type="GO" id="GO:0005737">
    <property type="term" value="C:cytoplasm"/>
    <property type="evidence" value="ECO:0007669"/>
    <property type="project" value="UniProtKB-SubCell"/>
</dbReference>
<comment type="domain">
    <text evidence="2">A Gly-cisPro motif from one monomer fits into the active site of the other monomer to allow specific chiral rejection of L-amino acids.</text>
</comment>
<dbReference type="InterPro" id="IPR003732">
    <property type="entry name" value="Daa-tRNA_deacyls_DTD"/>
</dbReference>
<keyword evidence="2" id="KW-0694">RNA-binding</keyword>